<dbReference type="AlphaFoldDB" id="A0A6J7ZYG3"/>
<protein>
    <recommendedName>
        <fullName evidence="12">Unspecific monooxygenase</fullName>
    </recommendedName>
</protein>
<dbReference type="FunFam" id="1.10.630.10:FF:000182">
    <property type="entry name" value="Cytochrome P450 3A4"/>
    <property type="match status" value="1"/>
</dbReference>
<dbReference type="PANTHER" id="PTHR24302:SF15">
    <property type="entry name" value="FATTY-ACID PEROXYGENASE"/>
    <property type="match status" value="1"/>
</dbReference>
<evidence type="ECO:0000313" key="10">
    <source>
        <dbReference type="EMBL" id="CAC5359451.1"/>
    </source>
</evidence>
<gene>
    <name evidence="10" type="ORF">MCOR_2296</name>
</gene>
<dbReference type="EMBL" id="CACVKT020000481">
    <property type="protein sequence ID" value="CAC5359451.1"/>
    <property type="molecule type" value="Genomic_DNA"/>
</dbReference>
<evidence type="ECO:0000256" key="3">
    <source>
        <dbReference type="ARBA" id="ARBA00022617"/>
    </source>
</evidence>
<keyword evidence="9" id="KW-0472">Membrane</keyword>
<comment type="cofactor">
    <cofactor evidence="1 8">
        <name>heme</name>
        <dbReference type="ChEBI" id="CHEBI:30413"/>
    </cofactor>
</comment>
<feature type="transmembrane region" description="Helical" evidence="9">
    <location>
        <begin position="310"/>
        <end position="337"/>
    </location>
</feature>
<proteinExistence type="inferred from homology"/>
<dbReference type="Pfam" id="PF00067">
    <property type="entry name" value="p450"/>
    <property type="match status" value="1"/>
</dbReference>
<dbReference type="OrthoDB" id="1470350at2759"/>
<keyword evidence="9" id="KW-1133">Transmembrane helix</keyword>
<dbReference type="PRINTS" id="PR00385">
    <property type="entry name" value="P450"/>
</dbReference>
<dbReference type="PRINTS" id="PR00463">
    <property type="entry name" value="EP450I"/>
</dbReference>
<evidence type="ECO:0008006" key="12">
    <source>
        <dbReference type="Google" id="ProtNLM"/>
    </source>
</evidence>
<dbReference type="GO" id="GO:0008395">
    <property type="term" value="F:steroid hydroxylase activity"/>
    <property type="evidence" value="ECO:0007669"/>
    <property type="project" value="TreeGrafter"/>
</dbReference>
<dbReference type="PANTHER" id="PTHR24302">
    <property type="entry name" value="CYTOCHROME P450 FAMILY 3"/>
    <property type="match status" value="1"/>
</dbReference>
<keyword evidence="7" id="KW-0503">Monooxygenase</keyword>
<dbReference type="InterPro" id="IPR036396">
    <property type="entry name" value="Cyt_P450_sf"/>
</dbReference>
<evidence type="ECO:0000256" key="1">
    <source>
        <dbReference type="ARBA" id="ARBA00001971"/>
    </source>
</evidence>
<feature type="binding site" description="axial binding residue" evidence="8">
    <location>
        <position position="457"/>
    </location>
    <ligand>
        <name>heme</name>
        <dbReference type="ChEBI" id="CHEBI:30413"/>
    </ligand>
    <ligandPart>
        <name>Fe</name>
        <dbReference type="ChEBI" id="CHEBI:18248"/>
    </ligandPart>
</feature>
<evidence type="ECO:0000256" key="5">
    <source>
        <dbReference type="ARBA" id="ARBA00023002"/>
    </source>
</evidence>
<evidence type="ECO:0000256" key="2">
    <source>
        <dbReference type="ARBA" id="ARBA00010617"/>
    </source>
</evidence>
<evidence type="ECO:0000313" key="11">
    <source>
        <dbReference type="Proteomes" id="UP000507470"/>
    </source>
</evidence>
<name>A0A6J7ZYG3_MYTCO</name>
<keyword evidence="6 8" id="KW-0408">Iron</keyword>
<dbReference type="InterPro" id="IPR002401">
    <property type="entry name" value="Cyt_P450_E_grp-I"/>
</dbReference>
<evidence type="ECO:0000256" key="8">
    <source>
        <dbReference type="PIRSR" id="PIRSR602401-1"/>
    </source>
</evidence>
<accession>A0A6J7ZYG3</accession>
<feature type="transmembrane region" description="Helical" evidence="9">
    <location>
        <begin position="6"/>
        <end position="29"/>
    </location>
</feature>
<sequence length="523" mass="60094">MALLIFPLTFTINPLVALLLVVLAVVWFLKVKDDYKLFEKLKIPGPKPMMVFGSIGEFKDKNPLDVFKEWRKVYGDIYGFFEGFSPSLVVNCPEMAKQILVKHFDKFHIRPLCNPFVYSPDESSLLNTHGNEWKRQRSIVAAAFNSVSMKHMSNRVNANGDKFCRKVNEQNKSNPDGFDVTDLIDRYTLDAFADSGFDFKADSLDNEDALLYRFMKQFNQSAAADNPVAGLARVYPGLTPFLQLFDRKHKQIHEENMKQIREHVVRKRQEYSQSSSDEQKNFLGQMINCSFFDRDEYGIYRRRQLKDEEIIGHINSLIGGGIGTLNACLSFVIHMLAMNPTAQQKAFQEIIKICGYEKSPTFDDIQKMEYLQMILHETLRLLPCAPGVTRRVTEDCNINGVEFKKDVVVRVMTCTLYSDEKLYPQPEKFIPERFSPEEVQKRHAFSYLPYGQGPRMCPGLKFADLQVKVAMVKLLQRFVIKPCSLTIDPLPTALRPMLCPKDGVFVHLEDRVRPNMRSNTCSA</sequence>
<keyword evidence="5" id="KW-0560">Oxidoreductase</keyword>
<dbReference type="GO" id="GO:0016705">
    <property type="term" value="F:oxidoreductase activity, acting on paired donors, with incorporation or reduction of molecular oxygen"/>
    <property type="evidence" value="ECO:0007669"/>
    <property type="project" value="InterPro"/>
</dbReference>
<evidence type="ECO:0000256" key="9">
    <source>
        <dbReference type="SAM" id="Phobius"/>
    </source>
</evidence>
<keyword evidence="11" id="KW-1185">Reference proteome</keyword>
<dbReference type="GO" id="GO:0020037">
    <property type="term" value="F:heme binding"/>
    <property type="evidence" value="ECO:0007669"/>
    <property type="project" value="InterPro"/>
</dbReference>
<keyword evidence="9" id="KW-0812">Transmembrane</keyword>
<evidence type="ECO:0000256" key="4">
    <source>
        <dbReference type="ARBA" id="ARBA00022723"/>
    </source>
</evidence>
<dbReference type="InterPro" id="IPR001128">
    <property type="entry name" value="Cyt_P450"/>
</dbReference>
<dbReference type="Proteomes" id="UP000507470">
    <property type="component" value="Unassembled WGS sequence"/>
</dbReference>
<dbReference type="Gene3D" id="1.10.630.10">
    <property type="entry name" value="Cytochrome P450"/>
    <property type="match status" value="1"/>
</dbReference>
<reference evidence="10 11" key="1">
    <citation type="submission" date="2020-06" db="EMBL/GenBank/DDBJ databases">
        <authorList>
            <person name="Li R."/>
            <person name="Bekaert M."/>
        </authorList>
    </citation>
    <scope>NUCLEOTIDE SEQUENCE [LARGE SCALE GENOMIC DNA]</scope>
    <source>
        <strain evidence="11">wild</strain>
    </source>
</reference>
<dbReference type="InterPro" id="IPR050705">
    <property type="entry name" value="Cytochrome_P450_3A"/>
</dbReference>
<keyword evidence="3 8" id="KW-0349">Heme</keyword>
<evidence type="ECO:0000256" key="7">
    <source>
        <dbReference type="ARBA" id="ARBA00023033"/>
    </source>
</evidence>
<dbReference type="GO" id="GO:0005506">
    <property type="term" value="F:iron ion binding"/>
    <property type="evidence" value="ECO:0007669"/>
    <property type="project" value="InterPro"/>
</dbReference>
<dbReference type="SUPFAM" id="SSF48264">
    <property type="entry name" value="Cytochrome P450"/>
    <property type="match status" value="1"/>
</dbReference>
<organism evidence="10 11">
    <name type="scientific">Mytilus coruscus</name>
    <name type="common">Sea mussel</name>
    <dbReference type="NCBI Taxonomy" id="42192"/>
    <lineage>
        <taxon>Eukaryota</taxon>
        <taxon>Metazoa</taxon>
        <taxon>Spiralia</taxon>
        <taxon>Lophotrochozoa</taxon>
        <taxon>Mollusca</taxon>
        <taxon>Bivalvia</taxon>
        <taxon>Autobranchia</taxon>
        <taxon>Pteriomorphia</taxon>
        <taxon>Mytilida</taxon>
        <taxon>Mytiloidea</taxon>
        <taxon>Mytilidae</taxon>
        <taxon>Mytilinae</taxon>
        <taxon>Mytilus</taxon>
    </lineage>
</organism>
<evidence type="ECO:0000256" key="6">
    <source>
        <dbReference type="ARBA" id="ARBA00023004"/>
    </source>
</evidence>
<comment type="similarity">
    <text evidence="2">Belongs to the cytochrome P450 family.</text>
</comment>
<keyword evidence="4 8" id="KW-0479">Metal-binding</keyword>